<protein>
    <recommendedName>
        <fullName evidence="7">Polysaccharide chain length determinant N-terminal domain-containing protein</fullName>
    </recommendedName>
</protein>
<keyword evidence="2" id="KW-1003">Cell membrane</keyword>
<dbReference type="EMBL" id="AP027272">
    <property type="protein sequence ID" value="BDX07595.1"/>
    <property type="molecule type" value="Genomic_DNA"/>
</dbReference>
<dbReference type="RefSeq" id="WP_338293645.1">
    <property type="nucleotide sequence ID" value="NZ_AP027272.1"/>
</dbReference>
<organism evidence="8 9">
    <name type="scientific">Planctobacterium marinum</name>
    <dbReference type="NCBI Taxonomy" id="1631968"/>
    <lineage>
        <taxon>Bacteria</taxon>
        <taxon>Pseudomonadati</taxon>
        <taxon>Pseudomonadota</taxon>
        <taxon>Gammaproteobacteria</taxon>
        <taxon>Alteromonadales</taxon>
        <taxon>Alteromonadaceae</taxon>
        <taxon>Planctobacterium</taxon>
    </lineage>
</organism>
<dbReference type="KEGG" id="pmaw:MACH26_31160"/>
<evidence type="ECO:0000256" key="1">
    <source>
        <dbReference type="ARBA" id="ARBA00004651"/>
    </source>
</evidence>
<evidence type="ECO:0000256" key="3">
    <source>
        <dbReference type="ARBA" id="ARBA00022692"/>
    </source>
</evidence>
<dbReference type="AlphaFoldDB" id="A0AA48KVK0"/>
<evidence type="ECO:0000313" key="8">
    <source>
        <dbReference type="EMBL" id="BDX07595.1"/>
    </source>
</evidence>
<reference evidence="8" key="1">
    <citation type="submission" date="2023-01" db="EMBL/GenBank/DDBJ databases">
        <title>Complete genome sequence of Planctobacterium marinum strain Dej080120_11.</title>
        <authorList>
            <person name="Ueki S."/>
            <person name="Maruyama F."/>
        </authorList>
    </citation>
    <scope>NUCLEOTIDE SEQUENCE</scope>
    <source>
        <strain evidence="8">Dej080120_11</strain>
    </source>
</reference>
<gene>
    <name evidence="8" type="ORF">MACH26_31160</name>
</gene>
<feature type="transmembrane region" description="Helical" evidence="6">
    <location>
        <begin position="479"/>
        <end position="501"/>
    </location>
</feature>
<evidence type="ECO:0000313" key="9">
    <source>
        <dbReference type="Proteomes" id="UP001333710"/>
    </source>
</evidence>
<accession>A0AA48KVK0</accession>
<comment type="subcellular location">
    <subcellularLocation>
        <location evidence="1">Cell membrane</location>
        <topology evidence="1">Multi-pass membrane protein</topology>
    </subcellularLocation>
</comment>
<evidence type="ECO:0000259" key="7">
    <source>
        <dbReference type="Pfam" id="PF02706"/>
    </source>
</evidence>
<keyword evidence="5 6" id="KW-0472">Membrane</keyword>
<evidence type="ECO:0000256" key="5">
    <source>
        <dbReference type="ARBA" id="ARBA00023136"/>
    </source>
</evidence>
<feature type="transmembrane region" description="Helical" evidence="6">
    <location>
        <begin position="32"/>
        <end position="53"/>
    </location>
</feature>
<dbReference type="GO" id="GO:0005886">
    <property type="term" value="C:plasma membrane"/>
    <property type="evidence" value="ECO:0007669"/>
    <property type="project" value="UniProtKB-SubCell"/>
</dbReference>
<keyword evidence="4 6" id="KW-1133">Transmembrane helix</keyword>
<dbReference type="Proteomes" id="UP001333710">
    <property type="component" value="Chromosome"/>
</dbReference>
<feature type="domain" description="Polysaccharide chain length determinant N-terminal" evidence="7">
    <location>
        <begin position="15"/>
        <end position="70"/>
    </location>
</feature>
<keyword evidence="3 6" id="KW-0812">Transmembrane</keyword>
<evidence type="ECO:0000256" key="4">
    <source>
        <dbReference type="ARBA" id="ARBA00022989"/>
    </source>
</evidence>
<evidence type="ECO:0000256" key="6">
    <source>
        <dbReference type="SAM" id="Phobius"/>
    </source>
</evidence>
<evidence type="ECO:0000256" key="2">
    <source>
        <dbReference type="ARBA" id="ARBA00022475"/>
    </source>
</evidence>
<sequence>MSELLHRNEQQFPNDETDLAELVSEIWKRRKVIFLFSIIGALLGAVYFASNWFSQPSKYTVSTNLTLNFQGIQEGKYPNGSPFSLNDITANPVLLQVYNRYELKEYGFTRRDFFESVTITPFTPSRVFIEQRYRQTLENRKLSNAEIAELNQQFSMELKNASLRFARLYFSSQLSKALPEDLALRILAAIPDEWAQRSISTYGVLDMGISLPDDIDTTQLTRNEYIASVEYLSDFNQRLVEVASRLDADEIGVMISEPETKLSAKNVINELRFLQEYTLGPLQSAFLVSPIYKDVTNATYVLNNQLVLSESRLDELRRESAAIKDILSTYANLSLEPSDGNAVSRQGSLAGAQFGDEFLSRLLTLGDELSTSKYKQDLLDRALDINLKAEAVSTKINQTKQKLNLINQSQIENSQIKNKVDEDLEYAVSSLKKYREVLLKILDIRNDKFLGTNGSLYDLSAEPIINSNFKNQVKSMVKFIFFPSLLGLFLGGFVALVLAAISRSKT</sequence>
<dbReference type="Pfam" id="PF02706">
    <property type="entry name" value="Wzz"/>
    <property type="match status" value="1"/>
</dbReference>
<name>A0AA48KVK0_9ALTE</name>
<proteinExistence type="predicted"/>
<keyword evidence="9" id="KW-1185">Reference proteome</keyword>
<dbReference type="InterPro" id="IPR003856">
    <property type="entry name" value="LPS_length_determ_N"/>
</dbReference>